<dbReference type="Gene3D" id="1.10.530.10">
    <property type="match status" value="1"/>
</dbReference>
<evidence type="ECO:0000259" key="1">
    <source>
        <dbReference type="Pfam" id="PF01464"/>
    </source>
</evidence>
<dbReference type="EMBL" id="FQXE01000021">
    <property type="protein sequence ID" value="SHI31075.1"/>
    <property type="molecule type" value="Genomic_DNA"/>
</dbReference>
<dbReference type="AlphaFoldDB" id="A0A1M6A3S8"/>
<evidence type="ECO:0000313" key="3">
    <source>
        <dbReference type="Proteomes" id="UP000184226"/>
    </source>
</evidence>
<keyword evidence="3" id="KW-1185">Reference proteome</keyword>
<dbReference type="InterPro" id="IPR008258">
    <property type="entry name" value="Transglycosylase_SLT_dom_1"/>
</dbReference>
<feature type="domain" description="Transglycosylase SLT" evidence="1">
    <location>
        <begin position="93"/>
        <end position="182"/>
    </location>
</feature>
<proteinExistence type="predicted"/>
<dbReference type="InterPro" id="IPR023346">
    <property type="entry name" value="Lysozyme-like_dom_sf"/>
</dbReference>
<accession>A0A1M6A3S8</accession>
<dbReference type="Pfam" id="PF01464">
    <property type="entry name" value="SLT"/>
    <property type="match status" value="1"/>
</dbReference>
<reference evidence="2 3" key="1">
    <citation type="submission" date="2016-11" db="EMBL/GenBank/DDBJ databases">
        <authorList>
            <person name="Jaros S."/>
            <person name="Januszkiewicz K."/>
            <person name="Wedrychowicz H."/>
        </authorList>
    </citation>
    <scope>NUCLEOTIDE SEQUENCE [LARGE SCALE GENOMIC DNA]</scope>
    <source>
        <strain evidence="2 3">CGMCC 1.10190</strain>
    </source>
</reference>
<dbReference type="Proteomes" id="UP000184226">
    <property type="component" value="Unassembled WGS sequence"/>
</dbReference>
<protein>
    <submittedName>
        <fullName evidence="2">Transglycosylase SLT domain-containing protein</fullName>
    </submittedName>
</protein>
<dbReference type="SUPFAM" id="SSF53955">
    <property type="entry name" value="Lysozyme-like"/>
    <property type="match status" value="1"/>
</dbReference>
<name>A0A1M6A3S8_9BURK</name>
<gene>
    <name evidence="2" type="ORF">SAMN04488135_1214</name>
</gene>
<dbReference type="STRING" id="658167.SAMN04488135_1214"/>
<organism evidence="2 3">
    <name type="scientific">Pollutimonas bauzanensis</name>
    <dbReference type="NCBI Taxonomy" id="658167"/>
    <lineage>
        <taxon>Bacteria</taxon>
        <taxon>Pseudomonadati</taxon>
        <taxon>Pseudomonadota</taxon>
        <taxon>Betaproteobacteria</taxon>
        <taxon>Burkholderiales</taxon>
        <taxon>Alcaligenaceae</taxon>
        <taxon>Pollutimonas</taxon>
    </lineage>
</organism>
<sequence>MLVLAAGILVPPGLLAGELDEQERQPSAQQLALQIPPLEPEEYTTPPPQFKSLEQGRMLRVEQEAKIQAQTQYLAAKFGQSESSILKYVELAWKEASKRNGMSPEILLAMMQKESSLRPKVQSRYGAQGLMQIVRRWHPDKLHPSESLFDPEVNIRVGADVLEEYLEKAGGSLDKALGQYSGSAQGYATRVLNESYKLARVAAEAARQVLASKG</sequence>
<evidence type="ECO:0000313" key="2">
    <source>
        <dbReference type="EMBL" id="SHI31075.1"/>
    </source>
</evidence>